<evidence type="ECO:0000313" key="1">
    <source>
        <dbReference type="EMBL" id="KAK1865772.1"/>
    </source>
</evidence>
<evidence type="ECO:0000313" key="2">
    <source>
        <dbReference type="Proteomes" id="UP000798662"/>
    </source>
</evidence>
<accession>A0ACC3C6I5</accession>
<sequence length="323" mass="35091">MTCHYCRLECNRFWGKTASYRFHTLTASTPHVISMASRHAHHLLARIVRTTSCATTVVLALLLLLVASATAISWRTSADASWALGCDFARNDIGSARVRGEDCSGRCGATSGCSHFAWTLHNGGTCWLKGGPRPALSKAVASSKAGAMCGALRSVSNGGGGRSCKATYEVGLEVFCSQSWRNVDVARLRVDGQLATINNMKCRGGRSLYDVLLPSRSAPLGGVITTHVEVADKIAAFIGGWTLRDKRLVTFRFNLPSTSGKRSQALCFRYGTKNADTESFSEPRTCMSCMVARKKPWCVAHGKARPRDILSYKVWVIQTTSCR</sequence>
<organism evidence="1 2">
    <name type="scientific">Pyropia yezoensis</name>
    <name type="common">Susabi-nori</name>
    <name type="synonym">Porphyra yezoensis</name>
    <dbReference type="NCBI Taxonomy" id="2788"/>
    <lineage>
        <taxon>Eukaryota</taxon>
        <taxon>Rhodophyta</taxon>
        <taxon>Bangiophyceae</taxon>
        <taxon>Bangiales</taxon>
        <taxon>Bangiaceae</taxon>
        <taxon>Pyropia</taxon>
    </lineage>
</organism>
<comment type="caution">
    <text evidence="1">The sequence shown here is derived from an EMBL/GenBank/DDBJ whole genome shotgun (WGS) entry which is preliminary data.</text>
</comment>
<dbReference type="EMBL" id="CM020619">
    <property type="protein sequence ID" value="KAK1865772.1"/>
    <property type="molecule type" value="Genomic_DNA"/>
</dbReference>
<keyword evidence="2" id="KW-1185">Reference proteome</keyword>
<reference evidence="1" key="1">
    <citation type="submission" date="2019-11" db="EMBL/GenBank/DDBJ databases">
        <title>Nori genome reveals adaptations in red seaweeds to the harsh intertidal environment.</title>
        <authorList>
            <person name="Wang D."/>
            <person name="Mao Y."/>
        </authorList>
    </citation>
    <scope>NUCLEOTIDE SEQUENCE</scope>
    <source>
        <tissue evidence="1">Gametophyte</tissue>
    </source>
</reference>
<name>A0ACC3C6I5_PYRYE</name>
<protein>
    <submittedName>
        <fullName evidence="1">Uncharacterized protein</fullName>
    </submittedName>
</protein>
<dbReference type="Proteomes" id="UP000798662">
    <property type="component" value="Chromosome 2"/>
</dbReference>
<gene>
    <name evidence="1" type="ORF">I4F81_008295</name>
</gene>
<proteinExistence type="predicted"/>